<comment type="caution">
    <text evidence="2">The sequence shown here is derived from an EMBL/GenBank/DDBJ whole genome shotgun (WGS) entry which is preliminary data.</text>
</comment>
<organism evidence="2 3">
    <name type="scientific">Peronospora destructor</name>
    <dbReference type="NCBI Taxonomy" id="86335"/>
    <lineage>
        <taxon>Eukaryota</taxon>
        <taxon>Sar</taxon>
        <taxon>Stramenopiles</taxon>
        <taxon>Oomycota</taxon>
        <taxon>Peronosporomycetes</taxon>
        <taxon>Peronosporales</taxon>
        <taxon>Peronosporaceae</taxon>
        <taxon>Peronospora</taxon>
    </lineage>
</organism>
<dbReference type="Proteomes" id="UP001162029">
    <property type="component" value="Unassembled WGS sequence"/>
</dbReference>
<evidence type="ECO:0000313" key="3">
    <source>
        <dbReference type="Proteomes" id="UP001162029"/>
    </source>
</evidence>
<evidence type="ECO:0000256" key="1">
    <source>
        <dbReference type="SAM" id="SignalP"/>
    </source>
</evidence>
<protein>
    <submittedName>
        <fullName evidence="2">Uncharacterized protein</fullName>
    </submittedName>
</protein>
<accession>A0AAV0TE96</accession>
<keyword evidence="1" id="KW-0732">Signal</keyword>
<feature type="signal peptide" evidence="1">
    <location>
        <begin position="1"/>
        <end position="20"/>
    </location>
</feature>
<reference evidence="2" key="1">
    <citation type="submission" date="2022-12" db="EMBL/GenBank/DDBJ databases">
        <authorList>
            <person name="Webb A."/>
        </authorList>
    </citation>
    <scope>NUCLEOTIDE SEQUENCE</scope>
    <source>
        <strain evidence="2">Pd1</strain>
    </source>
</reference>
<dbReference type="AlphaFoldDB" id="A0AAV0TE96"/>
<keyword evidence="3" id="KW-1185">Reference proteome</keyword>
<sequence>MKLFATIITAICVAAKAVSSSIVDGAMCSSLNGPFCAGFGSGFALAPLHARQNLDLSEEKMRVIQAAKTLKIDKVLKQYERQVATSDAGEEDFLLSLANILDESLALLNDLDDENTNSMADEFALSSENGVFELLDEMNGDELKDLFETALGEVLVSVEMTPEETSSDATEGLHKTAQQLKTLTDYKTYTFKKLSKSQLANIRLKFANNRLVELQQLFAQLVIADGAHDRQLALETAIFFFQLAQEEANTAEE</sequence>
<evidence type="ECO:0000313" key="2">
    <source>
        <dbReference type="EMBL" id="CAI5720505.1"/>
    </source>
</evidence>
<proteinExistence type="predicted"/>
<dbReference type="EMBL" id="CANTFM010000387">
    <property type="protein sequence ID" value="CAI5720505.1"/>
    <property type="molecule type" value="Genomic_DNA"/>
</dbReference>
<feature type="chain" id="PRO_5043762768" evidence="1">
    <location>
        <begin position="21"/>
        <end position="253"/>
    </location>
</feature>
<name>A0AAV0TE96_9STRA</name>
<gene>
    <name evidence="2" type="ORF">PDE001_LOCUS2247</name>
</gene>